<dbReference type="KEGG" id="tsy:THSYN_22320"/>
<dbReference type="Gene3D" id="3.40.50.10680">
    <property type="entry name" value="CofD-like domains"/>
    <property type="match status" value="1"/>
</dbReference>
<dbReference type="CDD" id="cd07187">
    <property type="entry name" value="YvcK_like"/>
    <property type="match status" value="1"/>
</dbReference>
<evidence type="ECO:0000256" key="2">
    <source>
        <dbReference type="HAMAP-Rule" id="MF_00973"/>
    </source>
</evidence>
<dbReference type="HAMAP" id="MF_00973">
    <property type="entry name" value="Gluconeogen_factor"/>
    <property type="match status" value="1"/>
</dbReference>
<name>A0A2K8UH97_9GAMM</name>
<reference evidence="3 4" key="1">
    <citation type="submission" date="2017-03" db="EMBL/GenBank/DDBJ databases">
        <title>Complete genome sequence of Candidatus 'Thiodictyon syntrophicum' sp. nov. strain Cad16T, a photolithoautotroph purple sulfur bacterium isolated from an alpine meromictic lake.</title>
        <authorList>
            <person name="Luedin S.M."/>
            <person name="Pothier J.F."/>
            <person name="Danza F."/>
            <person name="Storelli N."/>
            <person name="Wittwer M."/>
            <person name="Tonolla M."/>
        </authorList>
    </citation>
    <scope>NUCLEOTIDE SEQUENCE [LARGE SCALE GENOMIC DNA]</scope>
    <source>
        <strain evidence="3 4">Cad16T</strain>
    </source>
</reference>
<dbReference type="Pfam" id="PF01933">
    <property type="entry name" value="CofD"/>
    <property type="match status" value="1"/>
</dbReference>
<dbReference type="GO" id="GO:0005737">
    <property type="term" value="C:cytoplasm"/>
    <property type="evidence" value="ECO:0007669"/>
    <property type="project" value="UniProtKB-SubCell"/>
</dbReference>
<dbReference type="EMBL" id="CP020370">
    <property type="protein sequence ID" value="AUB84892.1"/>
    <property type="molecule type" value="Genomic_DNA"/>
</dbReference>
<dbReference type="GO" id="GO:0043743">
    <property type="term" value="F:LPPG:FO 2-phospho-L-lactate transferase activity"/>
    <property type="evidence" value="ECO:0007669"/>
    <property type="project" value="InterPro"/>
</dbReference>
<accession>A0A2K8UH97</accession>
<gene>
    <name evidence="3" type="ORF">THSYN_22320</name>
</gene>
<dbReference type="Proteomes" id="UP000232638">
    <property type="component" value="Chromosome"/>
</dbReference>
<dbReference type="InterPro" id="IPR010119">
    <property type="entry name" value="Gluconeogen_factor"/>
</dbReference>
<evidence type="ECO:0000313" key="3">
    <source>
        <dbReference type="EMBL" id="AUB84892.1"/>
    </source>
</evidence>
<dbReference type="InterPro" id="IPR038136">
    <property type="entry name" value="CofD-like_dom_sf"/>
</dbReference>
<organism evidence="3 4">
    <name type="scientific">Candidatus Thiodictyon syntrophicum</name>
    <dbReference type="NCBI Taxonomy" id="1166950"/>
    <lineage>
        <taxon>Bacteria</taxon>
        <taxon>Pseudomonadati</taxon>
        <taxon>Pseudomonadota</taxon>
        <taxon>Gammaproteobacteria</taxon>
        <taxon>Chromatiales</taxon>
        <taxon>Chromatiaceae</taxon>
        <taxon>Thiodictyon</taxon>
    </lineage>
</organism>
<dbReference type="GO" id="GO:0008360">
    <property type="term" value="P:regulation of cell shape"/>
    <property type="evidence" value="ECO:0007669"/>
    <property type="project" value="UniProtKB-UniRule"/>
</dbReference>
<dbReference type="AlphaFoldDB" id="A0A2K8UH97"/>
<dbReference type="InterPro" id="IPR002882">
    <property type="entry name" value="CofD"/>
</dbReference>
<dbReference type="SUPFAM" id="SSF142338">
    <property type="entry name" value="CofD-like"/>
    <property type="match status" value="1"/>
</dbReference>
<evidence type="ECO:0000313" key="4">
    <source>
        <dbReference type="Proteomes" id="UP000232638"/>
    </source>
</evidence>
<proteinExistence type="inferred from homology"/>
<dbReference type="PANTHER" id="PTHR30135">
    <property type="entry name" value="UNCHARACTERIZED PROTEIN YVCK-RELATED"/>
    <property type="match status" value="1"/>
</dbReference>
<dbReference type="NCBIfam" id="TIGR01826">
    <property type="entry name" value="CofD_related"/>
    <property type="match status" value="1"/>
</dbReference>
<comment type="similarity">
    <text evidence="2">Belongs to the gluconeogenesis factor family.</text>
</comment>
<comment type="function">
    <text evidence="2">Required for morphogenesis under gluconeogenic growth conditions.</text>
</comment>
<dbReference type="PANTHER" id="PTHR30135:SF3">
    <property type="entry name" value="GLUCONEOGENESIS FACTOR-RELATED"/>
    <property type="match status" value="1"/>
</dbReference>
<comment type="subcellular location">
    <subcellularLocation>
        <location evidence="2">Cytoplasm</location>
    </subcellularLocation>
</comment>
<keyword evidence="4" id="KW-1185">Reference proteome</keyword>
<protein>
    <recommendedName>
        <fullName evidence="2">Putative gluconeogenesis factor</fullName>
    </recommendedName>
</protein>
<keyword evidence="1 2" id="KW-0963">Cytoplasm</keyword>
<sequence>MIPPRLAALGRVVAIGGGTGLGRTLRALSFLGERLVGVVATTDNGGSTGWIREQAGGIAWGDIRNCLNQVVAQPTLGSLLLEYRFVDAGALSGHSLGNLMMLALDQLSPRPLHAIDLVRELLGVELRLIPMCESASHLAARYADGRPVRGEMHLDAMTEVPPAIWLDPQVAATPEAVQAVVDADLILFGPGSFMTSILPALLLPDFRAAVAASRAPRVLIANLHPERGPVGLLEAAALLRWTREVLGVAVFDRVLWPASRPCPELEGVKVVVAQVAAGDCLFHEPALLTQALERCLADEPERIGPQMNANERK</sequence>
<evidence type="ECO:0000256" key="1">
    <source>
        <dbReference type="ARBA" id="ARBA00022490"/>
    </source>
</evidence>